<dbReference type="SUPFAM" id="SSF57850">
    <property type="entry name" value="RING/U-box"/>
    <property type="match status" value="1"/>
</dbReference>
<accession>A0A5J4ZPG3</accession>
<keyword evidence="5" id="KW-1133">Transmembrane helix</keyword>
<dbReference type="PANTHER" id="PTHR46214:SF8">
    <property type="entry name" value="RING_FYVE_PHD ZINC FINGER SUPERFAMILY PROTEIN"/>
    <property type="match status" value="1"/>
</dbReference>
<feature type="region of interest" description="Disordered" evidence="4">
    <location>
        <begin position="1"/>
        <end position="36"/>
    </location>
</feature>
<evidence type="ECO:0000256" key="3">
    <source>
        <dbReference type="ARBA" id="ARBA00022833"/>
    </source>
</evidence>
<keyword evidence="1" id="KW-0479">Metal-binding</keyword>
<keyword evidence="8" id="KW-1185">Reference proteome</keyword>
<dbReference type="PROSITE" id="PS51292">
    <property type="entry name" value="ZF_RING_CH"/>
    <property type="match status" value="1"/>
</dbReference>
<dbReference type="Proteomes" id="UP000325577">
    <property type="component" value="Linkage Group LG6"/>
</dbReference>
<evidence type="ECO:0000313" key="8">
    <source>
        <dbReference type="Proteomes" id="UP000325577"/>
    </source>
</evidence>
<sequence>MDHEISAQRISEPLNSENSIHSVDQGTTESSHNSVDEVVSETVIVIRLDEEYPAFVNGENNDPNAKVNGLGSSKVLVDERKIKDSKDEKDSCVIDVKCSGGALGENLDGERFCRICHLSSDQSSETTNTTTINLILLGCGCKGELGIVHPHCAEAWFKLKGNRLCEICGEIAKNITGVGDSRFMEEWNDQRSTGSGTNAAERSGGCWGGQPFCNFLLVGLVIAFVMPWFFRVNLF</sequence>
<evidence type="ECO:0000259" key="6">
    <source>
        <dbReference type="PROSITE" id="PS51292"/>
    </source>
</evidence>
<name>A0A5J4ZPG3_9ASTE</name>
<keyword evidence="3" id="KW-0862">Zinc</keyword>
<reference evidence="7 8" key="1">
    <citation type="submission" date="2019-09" db="EMBL/GenBank/DDBJ databases">
        <title>A chromosome-level genome assembly of the Chinese tupelo Nyssa sinensis.</title>
        <authorList>
            <person name="Yang X."/>
            <person name="Kang M."/>
            <person name="Yang Y."/>
            <person name="Xiong H."/>
            <person name="Wang M."/>
            <person name="Zhang Z."/>
            <person name="Wang Z."/>
            <person name="Wu H."/>
            <person name="Ma T."/>
            <person name="Liu J."/>
            <person name="Xi Z."/>
        </authorList>
    </citation>
    <scope>NUCLEOTIDE SEQUENCE [LARGE SCALE GENOMIC DNA]</scope>
    <source>
        <strain evidence="7">J267</strain>
        <tissue evidence="7">Leaf</tissue>
    </source>
</reference>
<dbReference type="Gene3D" id="3.30.40.10">
    <property type="entry name" value="Zinc/RING finger domain, C3HC4 (zinc finger)"/>
    <property type="match status" value="1"/>
</dbReference>
<dbReference type="EMBL" id="CM018049">
    <property type="protein sequence ID" value="KAA8519626.1"/>
    <property type="molecule type" value="Genomic_DNA"/>
</dbReference>
<dbReference type="PANTHER" id="PTHR46214">
    <property type="entry name" value="ZINC FINGER, RING-CH-TYPE"/>
    <property type="match status" value="1"/>
</dbReference>
<evidence type="ECO:0000256" key="4">
    <source>
        <dbReference type="SAM" id="MobiDB-lite"/>
    </source>
</evidence>
<proteinExistence type="predicted"/>
<evidence type="ECO:0000256" key="5">
    <source>
        <dbReference type="SAM" id="Phobius"/>
    </source>
</evidence>
<feature type="domain" description="RING-CH-type" evidence="6">
    <location>
        <begin position="105"/>
        <end position="175"/>
    </location>
</feature>
<dbReference type="OrthoDB" id="1734943at2759"/>
<keyword evidence="5" id="KW-0812">Transmembrane</keyword>
<evidence type="ECO:0000256" key="2">
    <source>
        <dbReference type="ARBA" id="ARBA00022771"/>
    </source>
</evidence>
<protein>
    <recommendedName>
        <fullName evidence="6">RING-CH-type domain-containing protein</fullName>
    </recommendedName>
</protein>
<feature type="transmembrane region" description="Helical" evidence="5">
    <location>
        <begin position="212"/>
        <end position="230"/>
    </location>
</feature>
<keyword evidence="2" id="KW-0863">Zinc-finger</keyword>
<gene>
    <name evidence="7" type="ORF">F0562_013929</name>
</gene>
<organism evidence="7 8">
    <name type="scientific">Nyssa sinensis</name>
    <dbReference type="NCBI Taxonomy" id="561372"/>
    <lineage>
        <taxon>Eukaryota</taxon>
        <taxon>Viridiplantae</taxon>
        <taxon>Streptophyta</taxon>
        <taxon>Embryophyta</taxon>
        <taxon>Tracheophyta</taxon>
        <taxon>Spermatophyta</taxon>
        <taxon>Magnoliopsida</taxon>
        <taxon>eudicotyledons</taxon>
        <taxon>Gunneridae</taxon>
        <taxon>Pentapetalae</taxon>
        <taxon>asterids</taxon>
        <taxon>Cornales</taxon>
        <taxon>Nyssaceae</taxon>
        <taxon>Nyssa</taxon>
    </lineage>
</organism>
<keyword evidence="5" id="KW-0472">Membrane</keyword>
<feature type="compositionally biased region" description="Polar residues" evidence="4">
    <location>
        <begin position="13"/>
        <end position="33"/>
    </location>
</feature>
<evidence type="ECO:0000313" key="7">
    <source>
        <dbReference type="EMBL" id="KAA8519626.1"/>
    </source>
</evidence>
<dbReference type="GO" id="GO:0008270">
    <property type="term" value="F:zinc ion binding"/>
    <property type="evidence" value="ECO:0007669"/>
    <property type="project" value="UniProtKB-KW"/>
</dbReference>
<evidence type="ECO:0000256" key="1">
    <source>
        <dbReference type="ARBA" id="ARBA00022723"/>
    </source>
</evidence>
<dbReference type="Pfam" id="PF12906">
    <property type="entry name" value="RINGv"/>
    <property type="match status" value="1"/>
</dbReference>
<dbReference type="AlphaFoldDB" id="A0A5J4ZPG3"/>
<dbReference type="InterPro" id="IPR013083">
    <property type="entry name" value="Znf_RING/FYVE/PHD"/>
</dbReference>
<dbReference type="SMART" id="SM00744">
    <property type="entry name" value="RINGv"/>
    <property type="match status" value="1"/>
</dbReference>
<dbReference type="InterPro" id="IPR011016">
    <property type="entry name" value="Znf_RING-CH"/>
</dbReference>